<evidence type="ECO:0000259" key="13">
    <source>
        <dbReference type="Pfam" id="PF13359"/>
    </source>
</evidence>
<dbReference type="GO" id="GO:0005634">
    <property type="term" value="C:nucleus"/>
    <property type="evidence" value="ECO:0007669"/>
    <property type="project" value="UniProtKB-SubCell"/>
</dbReference>
<evidence type="ECO:0000256" key="1">
    <source>
        <dbReference type="ARBA" id="ARBA00001968"/>
    </source>
</evidence>
<comment type="subcellular location">
    <subcellularLocation>
        <location evidence="3">Cytoplasm</location>
    </subcellularLocation>
    <subcellularLocation>
        <location evidence="2">Nucleus</location>
    </subcellularLocation>
</comment>
<keyword evidence="10" id="KW-0539">Nucleus</keyword>
<evidence type="ECO:0000313" key="15">
    <source>
        <dbReference type="Proteomes" id="UP000596742"/>
    </source>
</evidence>
<dbReference type="Pfam" id="PF13359">
    <property type="entry name" value="DDE_Tnp_4"/>
    <property type="match status" value="1"/>
</dbReference>
<proteinExistence type="inferred from homology"/>
<dbReference type="InterPro" id="IPR045249">
    <property type="entry name" value="HARBI1-like"/>
</dbReference>
<dbReference type="Proteomes" id="UP000596742">
    <property type="component" value="Unassembled WGS sequence"/>
</dbReference>
<dbReference type="AlphaFoldDB" id="A0A8B6FIQ6"/>
<protein>
    <recommendedName>
        <fullName evidence="5">Putative nuclease HARBI1</fullName>
    </recommendedName>
    <alternativeName>
        <fullName evidence="11">Harbinger transposase-derived nuclease</fullName>
    </alternativeName>
</protein>
<accession>A0A8B6FIQ6</accession>
<dbReference type="InterPro" id="IPR026103">
    <property type="entry name" value="HARBI1_animal"/>
</dbReference>
<comment type="similarity">
    <text evidence="4">Belongs to the HARBI1 family.</text>
</comment>
<keyword evidence="8" id="KW-0479">Metal-binding</keyword>
<evidence type="ECO:0000256" key="3">
    <source>
        <dbReference type="ARBA" id="ARBA00004496"/>
    </source>
</evidence>
<evidence type="ECO:0000256" key="2">
    <source>
        <dbReference type="ARBA" id="ARBA00004123"/>
    </source>
</evidence>
<dbReference type="GO" id="GO:0004518">
    <property type="term" value="F:nuclease activity"/>
    <property type="evidence" value="ECO:0007669"/>
    <property type="project" value="UniProtKB-KW"/>
</dbReference>
<comment type="function">
    <text evidence="12">Transposase-derived protein that may have nuclease activity. Does not have transposase activity.</text>
</comment>
<dbReference type="EMBL" id="UYJE01006997">
    <property type="protein sequence ID" value="VDI50850.1"/>
    <property type="molecule type" value="Genomic_DNA"/>
</dbReference>
<keyword evidence="9" id="KW-0378">Hydrolase</keyword>
<evidence type="ECO:0000256" key="10">
    <source>
        <dbReference type="ARBA" id="ARBA00023242"/>
    </source>
</evidence>
<evidence type="ECO:0000256" key="9">
    <source>
        <dbReference type="ARBA" id="ARBA00022801"/>
    </source>
</evidence>
<comment type="cofactor">
    <cofactor evidence="1">
        <name>a divalent metal cation</name>
        <dbReference type="ChEBI" id="CHEBI:60240"/>
    </cofactor>
</comment>
<dbReference type="PANTHER" id="PTHR22930">
    <property type="match status" value="1"/>
</dbReference>
<keyword evidence="15" id="KW-1185">Reference proteome</keyword>
<evidence type="ECO:0000313" key="14">
    <source>
        <dbReference type="EMBL" id="VDI50850.1"/>
    </source>
</evidence>
<dbReference type="OrthoDB" id="6050692at2759"/>
<sequence length="349" mass="40319">MALMQLFHANNQNNLRRNRIFRDRLNPLDAYDDHELLYRYRMSRQTLMRVIDMVRDDIVHETQRSYALTPEQQTFAAIRYYATESFQTVVGDTMGISQPSMSRIVQRVSSALCRHAGQYIRFPTTPRFQQAVKEGFMNEFTFPNVLGCVDGSLVQIKAPSTREDMYVCRKGYHALNIQGICDSQKKFLNLVVRWPGSSHDAFIWNESGVKRYMENHADCGYLLGDQAYPLQPYLLTPVRNPQSDGELAYNRLHQRTRQRVEDTFGRWKCRWLMLHKFGGAITIELKNAIKAIIATGVLHNICEEDGVPIPEDDVPPMGRNDNGDDVNVNDHDDNAGITVRARLIRERFE</sequence>
<evidence type="ECO:0000256" key="11">
    <source>
        <dbReference type="ARBA" id="ARBA00030126"/>
    </source>
</evidence>
<evidence type="ECO:0000256" key="6">
    <source>
        <dbReference type="ARBA" id="ARBA00022490"/>
    </source>
</evidence>
<evidence type="ECO:0000256" key="8">
    <source>
        <dbReference type="ARBA" id="ARBA00022723"/>
    </source>
</evidence>
<keyword evidence="6" id="KW-0963">Cytoplasm</keyword>
<feature type="domain" description="DDE Tnp4" evidence="13">
    <location>
        <begin position="149"/>
        <end position="300"/>
    </location>
</feature>
<evidence type="ECO:0000256" key="7">
    <source>
        <dbReference type="ARBA" id="ARBA00022722"/>
    </source>
</evidence>
<reference evidence="14" key="1">
    <citation type="submission" date="2018-11" db="EMBL/GenBank/DDBJ databases">
        <authorList>
            <person name="Alioto T."/>
            <person name="Alioto T."/>
        </authorList>
    </citation>
    <scope>NUCLEOTIDE SEQUENCE</scope>
</reference>
<evidence type="ECO:0000256" key="4">
    <source>
        <dbReference type="ARBA" id="ARBA00006958"/>
    </source>
</evidence>
<dbReference type="GO" id="GO:0046872">
    <property type="term" value="F:metal ion binding"/>
    <property type="evidence" value="ECO:0007669"/>
    <property type="project" value="UniProtKB-KW"/>
</dbReference>
<evidence type="ECO:0000256" key="12">
    <source>
        <dbReference type="ARBA" id="ARBA00045850"/>
    </source>
</evidence>
<dbReference type="GO" id="GO:0005737">
    <property type="term" value="C:cytoplasm"/>
    <property type="evidence" value="ECO:0007669"/>
    <property type="project" value="UniProtKB-SubCell"/>
</dbReference>
<dbReference type="PANTHER" id="PTHR22930:SF267">
    <property type="entry name" value="NUCLEASE HARBI1-RELATED"/>
    <property type="match status" value="1"/>
</dbReference>
<gene>
    <name evidence="14" type="ORF">MGAL_10B066571</name>
</gene>
<dbReference type="GO" id="GO:0016787">
    <property type="term" value="F:hydrolase activity"/>
    <property type="evidence" value="ECO:0007669"/>
    <property type="project" value="UniProtKB-KW"/>
</dbReference>
<dbReference type="InterPro" id="IPR027806">
    <property type="entry name" value="HARBI1_dom"/>
</dbReference>
<comment type="caution">
    <text evidence="14">The sequence shown here is derived from an EMBL/GenBank/DDBJ whole genome shotgun (WGS) entry which is preliminary data.</text>
</comment>
<keyword evidence="7" id="KW-0540">Nuclease</keyword>
<name>A0A8B6FIQ6_MYTGA</name>
<dbReference type="PRINTS" id="PR02086">
    <property type="entry name" value="PUTNUCHARBI1"/>
</dbReference>
<organism evidence="14 15">
    <name type="scientific">Mytilus galloprovincialis</name>
    <name type="common">Mediterranean mussel</name>
    <dbReference type="NCBI Taxonomy" id="29158"/>
    <lineage>
        <taxon>Eukaryota</taxon>
        <taxon>Metazoa</taxon>
        <taxon>Spiralia</taxon>
        <taxon>Lophotrochozoa</taxon>
        <taxon>Mollusca</taxon>
        <taxon>Bivalvia</taxon>
        <taxon>Autobranchia</taxon>
        <taxon>Pteriomorphia</taxon>
        <taxon>Mytilida</taxon>
        <taxon>Mytiloidea</taxon>
        <taxon>Mytilidae</taxon>
        <taxon>Mytilinae</taxon>
        <taxon>Mytilus</taxon>
    </lineage>
</organism>
<evidence type="ECO:0000256" key="5">
    <source>
        <dbReference type="ARBA" id="ARBA00015519"/>
    </source>
</evidence>